<sequence length="136" mass="14956">MRKKGRPEVHLNQFTMRLMAAQSKLNRADAKIEAGDSPASHRTARPSSDLLIHGVVLVLAYAGTLGRPDGNEIGTVTSIVPREINCGISLSGVKTLTPTYGWSNRTSAFLLFSIQNHRKSRFFEQAGQFTSVDTRQ</sequence>
<dbReference type="AlphaFoldDB" id="A0AAN1JGG3"/>
<evidence type="ECO:0000313" key="2">
    <source>
        <dbReference type="Proteomes" id="UP000236649"/>
    </source>
</evidence>
<proteinExistence type="predicted"/>
<dbReference type="Proteomes" id="UP000236649">
    <property type="component" value="Chromosome 3"/>
</dbReference>
<reference evidence="1 2" key="1">
    <citation type="submission" date="2018-01" db="EMBL/GenBank/DDBJ databases">
        <title>Species boundaries and ecological features among Paraburkholderia terrae DSMZ17804T, P. hospita DSMZ17164T and P. caribensis DSMZ13236T.</title>
        <authorList>
            <person name="Pratama A.A."/>
        </authorList>
    </citation>
    <scope>NUCLEOTIDE SEQUENCE [LARGE SCALE GENOMIC DNA]</scope>
    <source>
        <strain evidence="1 2">DSM 17164</strain>
    </source>
</reference>
<dbReference type="KEGG" id="phs:C2L64_34520"/>
<name>A0AAN1JGG3_9BURK</name>
<protein>
    <submittedName>
        <fullName evidence="1">Uncharacterized protein</fullName>
    </submittedName>
</protein>
<accession>A0AAN1JGG3</accession>
<evidence type="ECO:0000313" key="1">
    <source>
        <dbReference type="EMBL" id="AUT73482.1"/>
    </source>
</evidence>
<organism evidence="1 2">
    <name type="scientific">Paraburkholderia hospita</name>
    <dbReference type="NCBI Taxonomy" id="169430"/>
    <lineage>
        <taxon>Bacteria</taxon>
        <taxon>Pseudomonadati</taxon>
        <taxon>Pseudomonadota</taxon>
        <taxon>Betaproteobacteria</taxon>
        <taxon>Burkholderiales</taxon>
        <taxon>Burkholderiaceae</taxon>
        <taxon>Paraburkholderia</taxon>
    </lineage>
</organism>
<gene>
    <name evidence="1" type="ORF">C2L64_34520</name>
</gene>
<dbReference type="EMBL" id="CP026107">
    <property type="protein sequence ID" value="AUT73482.1"/>
    <property type="molecule type" value="Genomic_DNA"/>
</dbReference>